<accession>A0A6G0IC69</accession>
<evidence type="ECO:0000256" key="6">
    <source>
        <dbReference type="ARBA" id="ARBA00022832"/>
    </source>
</evidence>
<dbReference type="PANTHER" id="PTHR22589:SF67">
    <property type="entry name" value="PEROXISOMAL CARNITINE O-OCTANOYLTRANSFERASE"/>
    <property type="match status" value="1"/>
</dbReference>
<evidence type="ECO:0000313" key="18">
    <source>
        <dbReference type="Proteomes" id="UP000424527"/>
    </source>
</evidence>
<dbReference type="PANTHER" id="PTHR22589">
    <property type="entry name" value="CARNITINE O-ACYLTRANSFERASE"/>
    <property type="match status" value="1"/>
</dbReference>
<dbReference type="SUPFAM" id="SSF52777">
    <property type="entry name" value="CoA-dependent acyltransferases"/>
    <property type="match status" value="2"/>
</dbReference>
<dbReference type="InterPro" id="IPR023213">
    <property type="entry name" value="CAT-like_dom_sf"/>
</dbReference>
<keyword evidence="6" id="KW-0276">Fatty acid metabolism</keyword>
<dbReference type="InterPro" id="IPR042231">
    <property type="entry name" value="Cho/carn_acyl_trans_2"/>
</dbReference>
<evidence type="ECO:0000256" key="9">
    <source>
        <dbReference type="ARBA" id="ARBA00023140"/>
    </source>
</evidence>
<dbReference type="GO" id="GO:0008458">
    <property type="term" value="F:carnitine O-octanoyltransferase activity"/>
    <property type="evidence" value="ECO:0007669"/>
    <property type="project" value="UniProtKB-EC"/>
</dbReference>
<keyword evidence="7" id="KW-0007">Acetylation</keyword>
<name>A0A6G0IC69_LARCR</name>
<comment type="catalytic activity">
    <reaction evidence="11">
        <text>4,8-dimethylnonanoyl-CoA + (R)-carnitine = O-4,8-dimethylnonanoyl-(R)-carnitine + CoA</text>
        <dbReference type="Rhea" id="RHEA:44860"/>
        <dbReference type="ChEBI" id="CHEBI:16347"/>
        <dbReference type="ChEBI" id="CHEBI:57287"/>
        <dbReference type="ChEBI" id="CHEBI:77061"/>
        <dbReference type="ChEBI" id="CHEBI:84654"/>
    </reaction>
</comment>
<dbReference type="AlphaFoldDB" id="A0A6G0IC69"/>
<keyword evidence="5 17" id="KW-0808">Transferase</keyword>
<feature type="active site" description="Proton acceptor" evidence="15">
    <location>
        <position position="320"/>
    </location>
</feature>
<proteinExistence type="inferred from homology"/>
<evidence type="ECO:0000256" key="3">
    <source>
        <dbReference type="ARBA" id="ARBA00005232"/>
    </source>
</evidence>
<feature type="domain" description="Choline/carnitine acyltransferase" evidence="16">
    <location>
        <begin position="23"/>
        <end position="590"/>
    </location>
</feature>
<dbReference type="GO" id="GO:0006635">
    <property type="term" value="P:fatty acid beta-oxidation"/>
    <property type="evidence" value="ECO:0007669"/>
    <property type="project" value="UniProtKB-UniPathway"/>
</dbReference>
<gene>
    <name evidence="17" type="ORF">D5F01_LYC12672</name>
</gene>
<keyword evidence="9" id="KW-0576">Peroxisome</keyword>
<evidence type="ECO:0000259" key="16">
    <source>
        <dbReference type="Pfam" id="PF00755"/>
    </source>
</evidence>
<dbReference type="Gene3D" id="3.30.559.70">
    <property type="entry name" value="Choline/Carnitine o-acyltransferase, domain 2"/>
    <property type="match status" value="1"/>
</dbReference>
<keyword evidence="18" id="KW-1185">Reference proteome</keyword>
<keyword evidence="10" id="KW-0012">Acyltransferase</keyword>
<comment type="subcellular location">
    <subcellularLocation>
        <location evidence="1">Peroxisome</location>
    </subcellularLocation>
</comment>
<evidence type="ECO:0000256" key="7">
    <source>
        <dbReference type="ARBA" id="ARBA00022990"/>
    </source>
</evidence>
<dbReference type="GO" id="GO:0005777">
    <property type="term" value="C:peroxisome"/>
    <property type="evidence" value="ECO:0007669"/>
    <property type="project" value="UniProtKB-SubCell"/>
</dbReference>
<evidence type="ECO:0000256" key="2">
    <source>
        <dbReference type="ARBA" id="ARBA00005005"/>
    </source>
</evidence>
<evidence type="ECO:0000256" key="4">
    <source>
        <dbReference type="ARBA" id="ARBA00022448"/>
    </source>
</evidence>
<comment type="pathway">
    <text evidence="2">Lipid metabolism; fatty acid beta-oxidation.</text>
</comment>
<dbReference type="InterPro" id="IPR039551">
    <property type="entry name" value="Cho/carn_acyl_trans"/>
</dbReference>
<evidence type="ECO:0000256" key="8">
    <source>
        <dbReference type="ARBA" id="ARBA00023098"/>
    </source>
</evidence>
<evidence type="ECO:0000313" key="17">
    <source>
        <dbReference type="EMBL" id="KAE8288796.1"/>
    </source>
</evidence>
<dbReference type="Proteomes" id="UP000424527">
    <property type="component" value="Unassembled WGS sequence"/>
</dbReference>
<dbReference type="UniPathway" id="UPA00659"/>
<comment type="catalytic activity">
    <reaction evidence="12">
        <text>octanoyl-CoA + (R)-carnitine = O-octanoyl-(R)-carnitine + CoA</text>
        <dbReference type="Rhea" id="RHEA:17177"/>
        <dbReference type="ChEBI" id="CHEBI:16347"/>
        <dbReference type="ChEBI" id="CHEBI:18102"/>
        <dbReference type="ChEBI" id="CHEBI:57287"/>
        <dbReference type="ChEBI" id="CHEBI:57386"/>
        <dbReference type="EC" id="2.3.1.137"/>
    </reaction>
</comment>
<evidence type="ECO:0000256" key="12">
    <source>
        <dbReference type="ARBA" id="ARBA00052326"/>
    </source>
</evidence>
<organism evidence="17 18">
    <name type="scientific">Larimichthys crocea</name>
    <name type="common">Large yellow croaker</name>
    <name type="synonym">Pseudosciaena crocea</name>
    <dbReference type="NCBI Taxonomy" id="215358"/>
    <lineage>
        <taxon>Eukaryota</taxon>
        <taxon>Metazoa</taxon>
        <taxon>Chordata</taxon>
        <taxon>Craniata</taxon>
        <taxon>Vertebrata</taxon>
        <taxon>Euteleostomi</taxon>
        <taxon>Actinopterygii</taxon>
        <taxon>Neopterygii</taxon>
        <taxon>Teleostei</taxon>
        <taxon>Neoteleostei</taxon>
        <taxon>Acanthomorphata</taxon>
        <taxon>Eupercaria</taxon>
        <taxon>Sciaenidae</taxon>
        <taxon>Larimichthys</taxon>
    </lineage>
</organism>
<dbReference type="EMBL" id="REGW02000012">
    <property type="protein sequence ID" value="KAE8288796.1"/>
    <property type="molecule type" value="Genomic_DNA"/>
</dbReference>
<evidence type="ECO:0000256" key="14">
    <source>
        <dbReference type="ARBA" id="ARBA00067184"/>
    </source>
</evidence>
<evidence type="ECO:0000256" key="13">
    <source>
        <dbReference type="ARBA" id="ARBA00066418"/>
    </source>
</evidence>
<dbReference type="Pfam" id="PF00755">
    <property type="entry name" value="Carn_acyltransf"/>
    <property type="match status" value="1"/>
</dbReference>
<dbReference type="EC" id="2.3.1.137" evidence="13"/>
<dbReference type="InterPro" id="IPR042572">
    <property type="entry name" value="Carn_acyl_trans_N"/>
</dbReference>
<evidence type="ECO:0000256" key="11">
    <source>
        <dbReference type="ARBA" id="ARBA00048999"/>
    </source>
</evidence>
<comment type="similarity">
    <text evidence="3">Belongs to the carnitine/choline acetyltransferase family.</text>
</comment>
<protein>
    <recommendedName>
        <fullName evidence="14">Peroxisomal carnitine O-octanoyltransferase</fullName>
        <ecNumber evidence="13">2.3.1.137</ecNumber>
    </recommendedName>
</protein>
<keyword evidence="8" id="KW-0443">Lipid metabolism</keyword>
<comment type="caution">
    <text evidence="17">The sequence shown here is derived from an EMBL/GenBank/DDBJ whole genome shotgun (WGS) entry which is preliminary data.</text>
</comment>
<dbReference type="PROSITE" id="PS00439">
    <property type="entry name" value="ACYLTRANSF_C_1"/>
    <property type="match status" value="1"/>
</dbReference>
<sequence>MANLLSESLPERTFQYQNNLPPLPVPSLESSLSKYLDAEFEATVDTVRKFQEGVGKELHQKLLQRAKTKKNWLEEWWLDTAYLEVRVPSQLNVNFGGPAPYVEHCWPPAEGTSLQRASITTWHTLQYWNLIRTERLAPQKAGKTALDMDQFRMLFCTCKVPGVKKDTIYNYFKTEREGPCPSHLVVICRGRIFTFDALSADGQILTPPELLRQLSYVKERCDREPEGDGVCALTSEERTRWAKAREHLISIDPHNKTILETIQSSLFVICLDEAKPYSTPENYTNITMEALAGKPTIRWGDKSYNSVVFSDGTFGSTCDHAPYDAMVLVTLCWYLDQQIKATEGKWKGSDAVRPMPPPEELVFTVDEKVRSDISHAKQQYLESAQDLQVVCYAFTAFGKATIKQKKLHPDTFVQLAMQLAYYRMHKEPGSCYETAMTRKFYHGRTETMRTCTKEALNWCTAMMDPMCDDKGKRKAMLRAFDTHNKLMAEAQEGKGFDRHLLGLYLIAKEEGRPTPELFMDPLYAKSGGGGNFVLSSSLVGYTTVLGAVAPMVPHGYGFFYRIRDDRIVISITAWKSCRQTDAASLFNCFNSSLHEILHLATTSQL</sequence>
<evidence type="ECO:0000256" key="1">
    <source>
        <dbReference type="ARBA" id="ARBA00004275"/>
    </source>
</evidence>
<evidence type="ECO:0000256" key="10">
    <source>
        <dbReference type="ARBA" id="ARBA00023315"/>
    </source>
</evidence>
<reference evidence="17 18" key="1">
    <citation type="submission" date="2019-07" db="EMBL/GenBank/DDBJ databases">
        <title>Chromosome genome assembly for large yellow croaker.</title>
        <authorList>
            <person name="Xiao S."/>
        </authorList>
    </citation>
    <scope>NUCLEOTIDE SEQUENCE [LARGE SCALE GENOMIC DNA]</scope>
    <source>
        <strain evidence="17">JMULYC20181020</strain>
        <tissue evidence="17">Muscle</tissue>
    </source>
</reference>
<dbReference type="Gene3D" id="3.30.559.10">
    <property type="entry name" value="Chloramphenicol acetyltransferase-like domain"/>
    <property type="match status" value="1"/>
</dbReference>
<evidence type="ECO:0000256" key="15">
    <source>
        <dbReference type="PIRSR" id="PIRSR600542-1"/>
    </source>
</evidence>
<dbReference type="Gene3D" id="1.10.275.20">
    <property type="entry name" value="Choline/Carnitine o-acyltransferase"/>
    <property type="match status" value="1"/>
</dbReference>
<evidence type="ECO:0000256" key="5">
    <source>
        <dbReference type="ARBA" id="ARBA00022679"/>
    </source>
</evidence>
<dbReference type="InterPro" id="IPR000542">
    <property type="entry name" value="Carn_acyl_trans"/>
</dbReference>
<keyword evidence="4" id="KW-0813">Transport</keyword>
<dbReference type="FunFam" id="3.30.559.70:FF:000006">
    <property type="entry name" value="Peroxisomal carnitine O-octanoyltransferase"/>
    <property type="match status" value="1"/>
</dbReference>